<protein>
    <recommendedName>
        <fullName evidence="1">MaoC-like domain-containing protein</fullName>
    </recommendedName>
</protein>
<dbReference type="RefSeq" id="WP_203367415.1">
    <property type="nucleotide sequence ID" value="NZ_WSFT01000050.1"/>
</dbReference>
<dbReference type="SUPFAM" id="SSF54637">
    <property type="entry name" value="Thioesterase/thiol ester dehydrase-isomerase"/>
    <property type="match status" value="1"/>
</dbReference>
<evidence type="ECO:0000313" key="2">
    <source>
        <dbReference type="EMBL" id="MBS4539390.1"/>
    </source>
</evidence>
<gene>
    <name evidence="2" type="ORF">GOQ27_13015</name>
</gene>
<comment type="caution">
    <text evidence="2">The sequence shown here is derived from an EMBL/GenBank/DDBJ whole genome shotgun (WGS) entry which is preliminary data.</text>
</comment>
<proteinExistence type="predicted"/>
<evidence type="ECO:0000259" key="1">
    <source>
        <dbReference type="Pfam" id="PF01575"/>
    </source>
</evidence>
<organism evidence="2 3">
    <name type="scientific">Anaeromonas frigoriresistens</name>
    <dbReference type="NCBI Taxonomy" id="2683708"/>
    <lineage>
        <taxon>Bacteria</taxon>
        <taxon>Bacillati</taxon>
        <taxon>Bacillota</taxon>
        <taxon>Tissierellia</taxon>
        <taxon>Tissierellales</taxon>
        <taxon>Thermohalobacteraceae</taxon>
        <taxon>Anaeromonas</taxon>
    </lineage>
</organism>
<keyword evidence="3" id="KW-1185">Reference proteome</keyword>
<dbReference type="EMBL" id="WSFT01000050">
    <property type="protein sequence ID" value="MBS4539390.1"/>
    <property type="molecule type" value="Genomic_DNA"/>
</dbReference>
<accession>A0A942ZA20</accession>
<reference evidence="2" key="1">
    <citation type="submission" date="2019-12" db="EMBL/GenBank/DDBJ databases">
        <title>Clostridiaceae gen. nov. sp. nov., isolated from sediment in Xinjiang, China.</title>
        <authorList>
            <person name="Zhang R."/>
        </authorList>
    </citation>
    <scope>NUCLEOTIDE SEQUENCE</scope>
    <source>
        <strain evidence="2">D2Q-11</strain>
    </source>
</reference>
<evidence type="ECO:0000313" key="3">
    <source>
        <dbReference type="Proteomes" id="UP000724672"/>
    </source>
</evidence>
<sequence length="95" mass="10359">MIASGFHTLVAIWGQWVKMNKTDSEVIGGIGIDDLRWMSPVYPGDSLRGIIEVVDLIPSSKGGKGVLVNKVTVHNQDDKLVLTAQVKALMKSRNN</sequence>
<dbReference type="AlphaFoldDB" id="A0A942ZA20"/>
<dbReference type="InterPro" id="IPR029069">
    <property type="entry name" value="HotDog_dom_sf"/>
</dbReference>
<name>A0A942ZA20_9FIRM</name>
<feature type="domain" description="MaoC-like" evidence="1">
    <location>
        <begin position="2"/>
        <end position="73"/>
    </location>
</feature>
<dbReference type="Pfam" id="PF01575">
    <property type="entry name" value="MaoC_dehydratas"/>
    <property type="match status" value="1"/>
</dbReference>
<dbReference type="Proteomes" id="UP000724672">
    <property type="component" value="Unassembled WGS sequence"/>
</dbReference>
<dbReference type="InterPro" id="IPR002539">
    <property type="entry name" value="MaoC-like_dom"/>
</dbReference>
<dbReference type="Gene3D" id="3.10.129.10">
    <property type="entry name" value="Hotdog Thioesterase"/>
    <property type="match status" value="1"/>
</dbReference>